<sequence>MDFSEVIGQEEAKQRLLKMAADKHVPHALLFCGPYGSGKMALAMAFASYLLETSSASPESTKAMLKKWEHPDLHFTYPTIKLPNTSSEYQPISSDFAKEWHKMIMEGTYFNIRKWMNEMGATTQQAIITGAESDNISRQLALKSSQGGYKVSIIWLPERMNQTSANKILKLLEEPTEGTVFLMVSEEPEKLLETIVSRTQRIDVKRIDDADIEKALIAQRGLDADVAHRIARRARGSWLNAIEELSSDNEAKEFLTLFQQLMRSCYMRDIKALKRWSEAVAAFGREKERRMLVYFQQQVRENFMFNFRNPELVYMSLEEEEFAKNFARFINEKNIIEINELFGKCHRDIGQNANGKIVFYDMALKMIVLLLRK</sequence>
<proteinExistence type="predicted"/>
<dbReference type="EMBL" id="AP014597">
    <property type="protein sequence ID" value="BAU17317.1"/>
    <property type="molecule type" value="Genomic_DNA"/>
</dbReference>
<dbReference type="STRING" id="28131.BWX40_04515"/>
<dbReference type="InterPro" id="IPR027417">
    <property type="entry name" value="P-loop_NTPase"/>
</dbReference>
<dbReference type="GO" id="GO:0006261">
    <property type="term" value="P:DNA-templated DNA replication"/>
    <property type="evidence" value="ECO:0007669"/>
    <property type="project" value="TreeGrafter"/>
</dbReference>
<dbReference type="SUPFAM" id="SSF52540">
    <property type="entry name" value="P-loop containing nucleoside triphosphate hydrolases"/>
    <property type="match status" value="1"/>
</dbReference>
<accession>A0A0S3UIH7</accession>
<evidence type="ECO:0000313" key="2">
    <source>
        <dbReference type="Proteomes" id="UP000217431"/>
    </source>
</evidence>
<evidence type="ECO:0000313" key="1">
    <source>
        <dbReference type="EMBL" id="BAU17317.1"/>
    </source>
</evidence>
<reference evidence="1 2" key="1">
    <citation type="journal article" date="2016" name="DNA Res.">
        <title>The complete genome sequencing of Prevotella intermedia strain OMA14 and a subsequent fine-scale, intra-species genomic comparison reveal an unusual amplification of conjugative and mobile transposons and identify a novel Prevotella-lineage-specific repeat.</title>
        <authorList>
            <person name="Naito M."/>
            <person name="Ogura Y."/>
            <person name="Itoh T."/>
            <person name="Shoji M."/>
            <person name="Okamoto M."/>
            <person name="Hayashi T."/>
            <person name="Nakayama K."/>
        </authorList>
    </citation>
    <scope>NUCLEOTIDE SEQUENCE [LARGE SCALE GENOMIC DNA]</scope>
    <source>
        <strain evidence="1 2">OMA14</strain>
    </source>
</reference>
<dbReference type="PANTHER" id="PTHR11669">
    <property type="entry name" value="REPLICATION FACTOR C / DNA POLYMERASE III GAMMA-TAU SUBUNIT"/>
    <property type="match status" value="1"/>
</dbReference>
<name>A0A0S3UIH7_PREIN</name>
<dbReference type="PANTHER" id="PTHR11669:SF8">
    <property type="entry name" value="DNA POLYMERASE III SUBUNIT DELTA"/>
    <property type="match status" value="1"/>
</dbReference>
<dbReference type="Gene3D" id="3.40.50.300">
    <property type="entry name" value="P-loop containing nucleotide triphosphate hydrolases"/>
    <property type="match status" value="1"/>
</dbReference>
<dbReference type="Proteomes" id="UP000217431">
    <property type="component" value="Chromosome I"/>
</dbReference>
<organism evidence="1 2">
    <name type="scientific">Prevotella intermedia</name>
    <dbReference type="NCBI Taxonomy" id="28131"/>
    <lineage>
        <taxon>Bacteria</taxon>
        <taxon>Pseudomonadati</taxon>
        <taxon>Bacteroidota</taxon>
        <taxon>Bacteroidia</taxon>
        <taxon>Bacteroidales</taxon>
        <taxon>Prevotellaceae</taxon>
        <taxon>Prevotella</taxon>
    </lineage>
</organism>
<gene>
    <name evidence="1" type="ORF">PIOMA14_I_0809</name>
</gene>
<dbReference type="AlphaFoldDB" id="A0A0S3UIH7"/>
<dbReference type="InterPro" id="IPR050238">
    <property type="entry name" value="DNA_Rep/Repair_Clamp_Loader"/>
</dbReference>
<dbReference type="Pfam" id="PF13177">
    <property type="entry name" value="DNA_pol3_delta2"/>
    <property type="match status" value="1"/>
</dbReference>
<protein>
    <submittedName>
        <fullName evidence="1">DNA polymerase III delta subunit</fullName>
    </submittedName>
</protein>
<dbReference type="RefSeq" id="WP_096405274.1">
    <property type="nucleotide sequence ID" value="NZ_AP014597.1"/>
</dbReference>